<keyword evidence="2 4" id="KW-0732">Signal</keyword>
<keyword evidence="6" id="KW-1185">Reference proteome</keyword>
<dbReference type="Pfam" id="PF03480">
    <property type="entry name" value="DctP"/>
    <property type="match status" value="1"/>
</dbReference>
<comment type="subcellular location">
    <subcellularLocation>
        <location evidence="1">Periplasm</location>
    </subcellularLocation>
</comment>
<sequence>MTIKSLLAASALALTFALPAGAQTVRFSTAGPAPDFLHRGMELFAQQVADANVGLTVETYPGSALFRQGTEVPAIQRGNLEMSTMAAPEISAQIPAWGFLSRAFLFRDYDHMMEVMSGPIGAQMIADVAEQMDIEILAVAYLGTRQVNLHTARDVTGPDDLAGVKLRMPATPEWLLLGESLGVEPTPMAMPEVYVALQTGGIDGQENPLTIMNAARFYEVTEQVVLTSHMVQPVFYAISRPFFTALTEEQQQVLRDAAQAGASWNNENRLADEMSVAERLVSENGLRVDQIDLAPFYARADEVYAASDLAQDWNQDLMHQIMGH</sequence>
<proteinExistence type="predicted"/>
<evidence type="ECO:0000313" key="5">
    <source>
        <dbReference type="EMBL" id="MCW1933878.1"/>
    </source>
</evidence>
<dbReference type="InterPro" id="IPR038404">
    <property type="entry name" value="TRAP_DctP_sf"/>
</dbReference>
<dbReference type="NCBIfam" id="NF037995">
    <property type="entry name" value="TRAP_S1"/>
    <property type="match status" value="1"/>
</dbReference>
<gene>
    <name evidence="5" type="primary">dctP</name>
    <name evidence="5" type="ORF">OKW52_16845</name>
</gene>
<evidence type="ECO:0000256" key="3">
    <source>
        <dbReference type="ARBA" id="ARBA00022764"/>
    </source>
</evidence>
<name>A0ABT3H245_9RHOB</name>
<dbReference type="PANTHER" id="PTHR33376:SF4">
    <property type="entry name" value="SIALIC ACID-BINDING PERIPLASMIC PROTEIN SIAP"/>
    <property type="match status" value="1"/>
</dbReference>
<accession>A0ABT3H245</accession>
<organism evidence="5 6">
    <name type="scientific">Pararhodobacter zhoushanensis</name>
    <dbReference type="NCBI Taxonomy" id="2479545"/>
    <lineage>
        <taxon>Bacteria</taxon>
        <taxon>Pseudomonadati</taxon>
        <taxon>Pseudomonadota</taxon>
        <taxon>Alphaproteobacteria</taxon>
        <taxon>Rhodobacterales</taxon>
        <taxon>Paracoccaceae</taxon>
        <taxon>Pararhodobacter</taxon>
    </lineage>
</organism>
<keyword evidence="3" id="KW-0574">Periplasm</keyword>
<dbReference type="PANTHER" id="PTHR33376">
    <property type="match status" value="1"/>
</dbReference>
<evidence type="ECO:0000256" key="1">
    <source>
        <dbReference type="ARBA" id="ARBA00004418"/>
    </source>
</evidence>
<protein>
    <submittedName>
        <fullName evidence="5">TRAP transporter substrate-binding protein DctP</fullName>
    </submittedName>
</protein>
<dbReference type="Proteomes" id="UP001208938">
    <property type="component" value="Unassembled WGS sequence"/>
</dbReference>
<comment type="caution">
    <text evidence="5">The sequence shown here is derived from an EMBL/GenBank/DDBJ whole genome shotgun (WGS) entry which is preliminary data.</text>
</comment>
<dbReference type="EMBL" id="JAPDFL010000001">
    <property type="protein sequence ID" value="MCW1933878.1"/>
    <property type="molecule type" value="Genomic_DNA"/>
</dbReference>
<dbReference type="Gene3D" id="3.40.190.170">
    <property type="entry name" value="Bacterial extracellular solute-binding protein, family 7"/>
    <property type="match status" value="1"/>
</dbReference>
<dbReference type="InterPro" id="IPR018389">
    <property type="entry name" value="DctP_fam"/>
</dbReference>
<dbReference type="RefSeq" id="WP_264506747.1">
    <property type="nucleotide sequence ID" value="NZ_JAPDFL010000001.1"/>
</dbReference>
<evidence type="ECO:0000313" key="6">
    <source>
        <dbReference type="Proteomes" id="UP001208938"/>
    </source>
</evidence>
<feature type="chain" id="PRO_5045524868" evidence="4">
    <location>
        <begin position="23"/>
        <end position="324"/>
    </location>
</feature>
<evidence type="ECO:0000256" key="4">
    <source>
        <dbReference type="SAM" id="SignalP"/>
    </source>
</evidence>
<reference evidence="5 6" key="1">
    <citation type="submission" date="2022-10" db="EMBL/GenBank/DDBJ databases">
        <title>Pararhodobacter sp. nov., isolated from marine algae.</title>
        <authorList>
            <person name="Choi B.J."/>
            <person name="Kim J.M."/>
            <person name="Lee J.K."/>
            <person name="Choi D.G."/>
            <person name="Jeon C.O."/>
        </authorList>
    </citation>
    <scope>NUCLEOTIDE SEQUENCE [LARGE SCALE GENOMIC DNA]</scope>
    <source>
        <strain evidence="5 6">ZQ420</strain>
    </source>
</reference>
<evidence type="ECO:0000256" key="2">
    <source>
        <dbReference type="ARBA" id="ARBA00022729"/>
    </source>
</evidence>
<feature type="signal peptide" evidence="4">
    <location>
        <begin position="1"/>
        <end position="22"/>
    </location>
</feature>